<name>A0A0S4XJC2_RALSL</name>
<accession>A0A0S4XJC2</accession>
<evidence type="ECO:0000313" key="1">
    <source>
        <dbReference type="EMBL" id="CUV64060.1"/>
    </source>
</evidence>
<protein>
    <submittedName>
        <fullName evidence="1">Uncharacterized protein</fullName>
    </submittedName>
</protein>
<reference evidence="1" key="1">
    <citation type="submission" date="2015-10" db="EMBL/GenBank/DDBJ databases">
        <authorList>
            <person name="Gilbert D.G."/>
        </authorList>
    </citation>
    <scope>NUCLEOTIDE SEQUENCE</scope>
    <source>
        <strain evidence="1">Phyl III-seqv23</strain>
    </source>
</reference>
<sequence length="52" mass="5819">MAESDRTAHLRNTLFFQQSNRLLGLSFPKDDAPTATDLRAVSYTHLTLPTKA</sequence>
<gene>
    <name evidence="1" type="ORF">RD1301_v1_4660001</name>
</gene>
<dbReference type="AlphaFoldDB" id="A0A0S4XJC2"/>
<proteinExistence type="predicted"/>
<dbReference type="EMBL" id="LN899822">
    <property type="protein sequence ID" value="CUV64060.1"/>
    <property type="molecule type" value="Genomic_DNA"/>
</dbReference>
<organism evidence="1">
    <name type="scientific">Ralstonia solanacearum</name>
    <name type="common">Pseudomonas solanacearum</name>
    <dbReference type="NCBI Taxonomy" id="305"/>
    <lineage>
        <taxon>Bacteria</taxon>
        <taxon>Pseudomonadati</taxon>
        <taxon>Pseudomonadota</taxon>
        <taxon>Betaproteobacteria</taxon>
        <taxon>Burkholderiales</taxon>
        <taxon>Burkholderiaceae</taxon>
        <taxon>Ralstonia</taxon>
        <taxon>Ralstonia solanacearum species complex</taxon>
    </lineage>
</organism>